<dbReference type="InterPro" id="IPR001128">
    <property type="entry name" value="Cyt_P450"/>
</dbReference>
<keyword evidence="12 15" id="KW-0472">Membrane</keyword>
<proteinExistence type="inferred from homology"/>
<comment type="subcellular location">
    <subcellularLocation>
        <location evidence="2">Membrane</location>
        <topology evidence="2">Single-pass membrane protein</topology>
    </subcellularLocation>
</comment>
<evidence type="ECO:0000256" key="12">
    <source>
        <dbReference type="ARBA" id="ARBA00023136"/>
    </source>
</evidence>
<dbReference type="InterPro" id="IPR050364">
    <property type="entry name" value="Cytochrome_P450_fung"/>
</dbReference>
<comment type="similarity">
    <text evidence="4 14">Belongs to the cytochrome P450 family.</text>
</comment>
<keyword evidence="11 14" id="KW-0503">Monooxygenase</keyword>
<dbReference type="STRING" id="1077348.A0A2G8RMD2"/>
<dbReference type="OrthoDB" id="2751434at2759"/>
<evidence type="ECO:0000256" key="11">
    <source>
        <dbReference type="ARBA" id="ARBA00023033"/>
    </source>
</evidence>
<dbReference type="InterPro" id="IPR036396">
    <property type="entry name" value="Cyt_P450_sf"/>
</dbReference>
<comment type="caution">
    <text evidence="16">The sequence shown here is derived from an EMBL/GenBank/DDBJ whole genome shotgun (WGS) entry which is preliminary data.</text>
</comment>
<keyword evidence="5 13" id="KW-0349">Heme</keyword>
<comment type="pathway">
    <text evidence="3">Secondary metabolite biosynthesis.</text>
</comment>
<comment type="cofactor">
    <cofactor evidence="1 13">
        <name>heme</name>
        <dbReference type="ChEBI" id="CHEBI:30413"/>
    </cofactor>
</comment>
<keyword evidence="9 14" id="KW-0560">Oxidoreductase</keyword>
<dbReference type="EMBL" id="AYKW01000069">
    <property type="protein sequence ID" value="PIL22661.1"/>
    <property type="molecule type" value="Genomic_DNA"/>
</dbReference>
<gene>
    <name evidence="16" type="ORF">GSI_15353</name>
</gene>
<evidence type="ECO:0000256" key="6">
    <source>
        <dbReference type="ARBA" id="ARBA00022692"/>
    </source>
</evidence>
<reference evidence="16 17" key="1">
    <citation type="journal article" date="2015" name="Sci. Rep.">
        <title>Chromosome-level genome map provides insights into diverse defense mechanisms in the medicinal fungus Ganoderma sinense.</title>
        <authorList>
            <person name="Zhu Y."/>
            <person name="Xu J."/>
            <person name="Sun C."/>
            <person name="Zhou S."/>
            <person name="Xu H."/>
            <person name="Nelson D.R."/>
            <person name="Qian J."/>
            <person name="Song J."/>
            <person name="Luo H."/>
            <person name="Xiang L."/>
            <person name="Li Y."/>
            <person name="Xu Z."/>
            <person name="Ji A."/>
            <person name="Wang L."/>
            <person name="Lu S."/>
            <person name="Hayward A."/>
            <person name="Sun W."/>
            <person name="Li X."/>
            <person name="Schwartz D.C."/>
            <person name="Wang Y."/>
            <person name="Chen S."/>
        </authorList>
    </citation>
    <scope>NUCLEOTIDE SEQUENCE [LARGE SCALE GENOMIC DNA]</scope>
    <source>
        <strain evidence="16 17">ZZ0214-1</strain>
    </source>
</reference>
<keyword evidence="7 13" id="KW-0479">Metal-binding</keyword>
<dbReference type="AlphaFoldDB" id="A0A2G8RMD2"/>
<dbReference type="PANTHER" id="PTHR46300">
    <property type="entry name" value="P450, PUTATIVE (EUROFUNG)-RELATED-RELATED"/>
    <property type="match status" value="1"/>
</dbReference>
<keyword evidence="8 15" id="KW-1133">Transmembrane helix</keyword>
<dbReference type="PANTHER" id="PTHR46300:SF7">
    <property type="entry name" value="P450, PUTATIVE (EUROFUNG)-RELATED"/>
    <property type="match status" value="1"/>
</dbReference>
<keyword evidence="17" id="KW-1185">Reference proteome</keyword>
<keyword evidence="10 13" id="KW-0408">Iron</keyword>
<evidence type="ECO:0000256" key="14">
    <source>
        <dbReference type="RuleBase" id="RU000461"/>
    </source>
</evidence>
<feature type="transmembrane region" description="Helical" evidence="15">
    <location>
        <begin position="12"/>
        <end position="30"/>
    </location>
</feature>
<evidence type="ECO:0000313" key="16">
    <source>
        <dbReference type="EMBL" id="PIL22661.1"/>
    </source>
</evidence>
<organism evidence="16 17">
    <name type="scientific">Ganoderma sinense ZZ0214-1</name>
    <dbReference type="NCBI Taxonomy" id="1077348"/>
    <lineage>
        <taxon>Eukaryota</taxon>
        <taxon>Fungi</taxon>
        <taxon>Dikarya</taxon>
        <taxon>Basidiomycota</taxon>
        <taxon>Agaricomycotina</taxon>
        <taxon>Agaricomycetes</taxon>
        <taxon>Polyporales</taxon>
        <taxon>Polyporaceae</taxon>
        <taxon>Ganoderma</taxon>
    </lineage>
</organism>
<evidence type="ECO:0000313" key="17">
    <source>
        <dbReference type="Proteomes" id="UP000230002"/>
    </source>
</evidence>
<evidence type="ECO:0000256" key="2">
    <source>
        <dbReference type="ARBA" id="ARBA00004167"/>
    </source>
</evidence>
<dbReference type="CDD" id="cd11065">
    <property type="entry name" value="CYP64-like"/>
    <property type="match status" value="1"/>
</dbReference>
<dbReference type="GO" id="GO:0016020">
    <property type="term" value="C:membrane"/>
    <property type="evidence" value="ECO:0007669"/>
    <property type="project" value="UniProtKB-SubCell"/>
</dbReference>
<dbReference type="GO" id="GO:0005506">
    <property type="term" value="F:iron ion binding"/>
    <property type="evidence" value="ECO:0007669"/>
    <property type="project" value="InterPro"/>
</dbReference>
<evidence type="ECO:0000256" key="3">
    <source>
        <dbReference type="ARBA" id="ARBA00005179"/>
    </source>
</evidence>
<protein>
    <submittedName>
        <fullName evidence="16">Cytochrome P450</fullName>
    </submittedName>
</protein>
<dbReference type="InterPro" id="IPR002401">
    <property type="entry name" value="Cyt_P450_E_grp-I"/>
</dbReference>
<dbReference type="GO" id="GO:0016705">
    <property type="term" value="F:oxidoreductase activity, acting on paired donors, with incorporation or reduction of molecular oxygen"/>
    <property type="evidence" value="ECO:0007669"/>
    <property type="project" value="InterPro"/>
</dbReference>
<dbReference type="GO" id="GO:0020037">
    <property type="term" value="F:heme binding"/>
    <property type="evidence" value="ECO:0007669"/>
    <property type="project" value="InterPro"/>
</dbReference>
<evidence type="ECO:0000256" key="10">
    <source>
        <dbReference type="ARBA" id="ARBA00023004"/>
    </source>
</evidence>
<dbReference type="Proteomes" id="UP000230002">
    <property type="component" value="Unassembled WGS sequence"/>
</dbReference>
<evidence type="ECO:0000256" key="15">
    <source>
        <dbReference type="SAM" id="Phobius"/>
    </source>
</evidence>
<evidence type="ECO:0000256" key="13">
    <source>
        <dbReference type="PIRSR" id="PIRSR602401-1"/>
    </source>
</evidence>
<evidence type="ECO:0000256" key="5">
    <source>
        <dbReference type="ARBA" id="ARBA00022617"/>
    </source>
</evidence>
<dbReference type="GO" id="GO:0004497">
    <property type="term" value="F:monooxygenase activity"/>
    <property type="evidence" value="ECO:0007669"/>
    <property type="project" value="UniProtKB-KW"/>
</dbReference>
<sequence>MEWLMLSTHTLASVSIPGACFIIFLFFLYLKIAAMRPRSPLPPGPPSMPIIGNLLDMPRRSAWLTYKELSRRYGKLVYLGAAGRGFLVVDDANIAVELLEKHSVIFSSRPESTMVNLTGLEWALVFTPYGSLWRRQRRLFWQHFHPGVIHNYFPTIQQGARNLLSRLVISPEKLSEHVRYTLGSSMIKVTYGLDVAKSKDKYLSTLERGMEGFGLLAHEYTPLFEVFPKLSRIPQWLPGAGFLRHLAAARQATYALRDIPWRAAKDNIAQNGAGHSIASAIIEGLTELSTNSAADEEGIAKDVAAVTYAGGIDTVAAQHSALCGFFVAMSLFPEVQRAAQAELDAVVGPDRLPELADREALPYVNSVVKELLRWHSSAPLGCPRMTTEDFKYDGYFIPRNTIVVVNVWSIMNDPEMYPSPERFWPERYLRDGKLNPNVRDPTSIAFGFGRRICPGRYFGDATLFIYIASILHTFRIAPPYDENGDPIHIRPQYTNGFIAHLEDCRCTITPRSASAEALIRASEIGI</sequence>
<dbReference type="PRINTS" id="PR00463">
    <property type="entry name" value="EP450I"/>
</dbReference>
<evidence type="ECO:0000256" key="1">
    <source>
        <dbReference type="ARBA" id="ARBA00001971"/>
    </source>
</evidence>
<dbReference type="SUPFAM" id="SSF48264">
    <property type="entry name" value="Cytochrome P450"/>
    <property type="match status" value="1"/>
</dbReference>
<accession>A0A2G8RMD2</accession>
<dbReference type="PROSITE" id="PS00086">
    <property type="entry name" value="CYTOCHROME_P450"/>
    <property type="match status" value="1"/>
</dbReference>
<dbReference type="Gene3D" id="1.10.630.10">
    <property type="entry name" value="Cytochrome P450"/>
    <property type="match status" value="1"/>
</dbReference>
<evidence type="ECO:0000256" key="4">
    <source>
        <dbReference type="ARBA" id="ARBA00010617"/>
    </source>
</evidence>
<name>A0A2G8RMD2_9APHY</name>
<feature type="binding site" description="axial binding residue" evidence="13">
    <location>
        <position position="453"/>
    </location>
    <ligand>
        <name>heme</name>
        <dbReference type="ChEBI" id="CHEBI:30413"/>
    </ligand>
    <ligandPart>
        <name>Fe</name>
        <dbReference type="ChEBI" id="CHEBI:18248"/>
    </ligandPart>
</feature>
<evidence type="ECO:0000256" key="9">
    <source>
        <dbReference type="ARBA" id="ARBA00023002"/>
    </source>
</evidence>
<dbReference type="InterPro" id="IPR017972">
    <property type="entry name" value="Cyt_P450_CS"/>
</dbReference>
<dbReference type="Pfam" id="PF00067">
    <property type="entry name" value="p450"/>
    <property type="match status" value="1"/>
</dbReference>
<keyword evidence="6 15" id="KW-0812">Transmembrane</keyword>
<evidence type="ECO:0000256" key="7">
    <source>
        <dbReference type="ARBA" id="ARBA00022723"/>
    </source>
</evidence>
<evidence type="ECO:0000256" key="8">
    <source>
        <dbReference type="ARBA" id="ARBA00022989"/>
    </source>
</evidence>